<dbReference type="AlphaFoldDB" id="A0A6S7J756"/>
<dbReference type="Gene3D" id="3.40.50.300">
    <property type="entry name" value="P-loop containing nucleotide triphosphate hydrolases"/>
    <property type="match status" value="1"/>
</dbReference>
<dbReference type="PANTHER" id="PTHR12755">
    <property type="entry name" value="CLEAVAGE/POLYADENYLATION FACTOR IA SUBUNIT CLP1P"/>
    <property type="match status" value="1"/>
</dbReference>
<dbReference type="Pfam" id="PF06807">
    <property type="entry name" value="Clp1"/>
    <property type="match status" value="1"/>
</dbReference>
<dbReference type="InterPro" id="IPR010655">
    <property type="entry name" value="Clp1_C"/>
</dbReference>
<sequence length="284" mass="32162">MLKLNIKVDSGLFFSYITSLFSGALLIERPADIEEGFAIHAPLVYHFGHTTPSGNSKLYNVLTSQIANTVKERFEKNNEARIGGVVVNTCGWVTGPGYKMLVHAAKAFDVNVIVVLDQERLYNDFKKQFGEDIEVLHLPKSGGVVTRSQQFRRESRNERIRQYFYGIKNNFYPHTFEVKFSDVKVFKIGAPAVPDSCLPIGMQKDEIETKLVPMQPGKDLIHCVLGLSMASDPDEDLVRMNLAGYIVITDVDMERQQYKILSPAPRPLPRQFLLLSEVKFMDMK</sequence>
<organism evidence="3 4">
    <name type="scientific">Paramuricea clavata</name>
    <name type="common">Red gorgonian</name>
    <name type="synonym">Violescent sea-whip</name>
    <dbReference type="NCBI Taxonomy" id="317549"/>
    <lineage>
        <taxon>Eukaryota</taxon>
        <taxon>Metazoa</taxon>
        <taxon>Cnidaria</taxon>
        <taxon>Anthozoa</taxon>
        <taxon>Octocorallia</taxon>
        <taxon>Malacalcyonacea</taxon>
        <taxon>Plexauridae</taxon>
        <taxon>Paramuricea</taxon>
    </lineage>
</organism>
<keyword evidence="4" id="KW-1185">Reference proteome</keyword>
<comment type="caution">
    <text evidence="3">The sequence shown here is derived from an EMBL/GenBank/DDBJ whole genome shotgun (WGS) entry which is preliminary data.</text>
</comment>
<dbReference type="OrthoDB" id="5978168at2759"/>
<dbReference type="GO" id="GO:0006388">
    <property type="term" value="P:tRNA splicing, via endonucleolytic cleavage and ligation"/>
    <property type="evidence" value="ECO:0007669"/>
    <property type="project" value="TreeGrafter"/>
</dbReference>
<name>A0A6S7J756_PARCT</name>
<dbReference type="InterPro" id="IPR027417">
    <property type="entry name" value="P-loop_NTPase"/>
</dbReference>
<reference evidence="3" key="1">
    <citation type="submission" date="2020-04" db="EMBL/GenBank/DDBJ databases">
        <authorList>
            <person name="Alioto T."/>
            <person name="Alioto T."/>
            <person name="Gomez Garrido J."/>
        </authorList>
    </citation>
    <scope>NUCLEOTIDE SEQUENCE</scope>
    <source>
        <strain evidence="3">A484AB</strain>
    </source>
</reference>
<dbReference type="FunFam" id="2.40.30.330:FF:000001">
    <property type="entry name" value="Protein CLP1 homolog"/>
    <property type="match status" value="1"/>
</dbReference>
<dbReference type="GO" id="GO:0031124">
    <property type="term" value="P:mRNA 3'-end processing"/>
    <property type="evidence" value="ECO:0007669"/>
    <property type="project" value="InterPro"/>
</dbReference>
<gene>
    <name evidence="3" type="ORF">PACLA_8A038724</name>
</gene>
<evidence type="ECO:0000259" key="1">
    <source>
        <dbReference type="Pfam" id="PF06807"/>
    </source>
</evidence>
<dbReference type="GO" id="GO:0051731">
    <property type="term" value="F:polynucleotide 5'-hydroxyl-kinase activity"/>
    <property type="evidence" value="ECO:0007669"/>
    <property type="project" value="InterPro"/>
</dbReference>
<accession>A0A6S7J756</accession>
<protein>
    <submittedName>
        <fullName evidence="3">Polyribonucleotide 5 -hydroxyl-kinase Clp1</fullName>
    </submittedName>
</protein>
<feature type="domain" description="Clp1 P-loop" evidence="2">
    <location>
        <begin position="23"/>
        <end position="166"/>
    </location>
</feature>
<dbReference type="EMBL" id="CACRXK020007759">
    <property type="protein sequence ID" value="CAB4013111.1"/>
    <property type="molecule type" value="Genomic_DNA"/>
</dbReference>
<dbReference type="PANTHER" id="PTHR12755:SF6">
    <property type="entry name" value="POLYRIBONUCLEOTIDE 5'-HYDROXYL-KINASE CLP1"/>
    <property type="match status" value="1"/>
</dbReference>
<dbReference type="InterPro" id="IPR038238">
    <property type="entry name" value="Clp1_C_sf"/>
</dbReference>
<dbReference type="Pfam" id="PF16575">
    <property type="entry name" value="CLP1_P"/>
    <property type="match status" value="1"/>
</dbReference>
<evidence type="ECO:0000313" key="3">
    <source>
        <dbReference type="EMBL" id="CAB4013111.1"/>
    </source>
</evidence>
<dbReference type="Proteomes" id="UP001152795">
    <property type="component" value="Unassembled WGS sequence"/>
</dbReference>
<dbReference type="GO" id="GO:0005634">
    <property type="term" value="C:nucleus"/>
    <property type="evidence" value="ECO:0007669"/>
    <property type="project" value="TreeGrafter"/>
</dbReference>
<dbReference type="InterPro" id="IPR032319">
    <property type="entry name" value="CLP1_P"/>
</dbReference>
<feature type="domain" description="Clp1 C-terminal" evidence="1">
    <location>
        <begin position="172"/>
        <end position="282"/>
    </location>
</feature>
<evidence type="ECO:0000259" key="2">
    <source>
        <dbReference type="Pfam" id="PF16575"/>
    </source>
</evidence>
<proteinExistence type="predicted"/>
<dbReference type="Gene3D" id="2.40.30.330">
    <property type="entry name" value="Pre-mRNA cleavage complex subunit Clp1, C-terminal domain"/>
    <property type="match status" value="1"/>
</dbReference>
<evidence type="ECO:0000313" key="4">
    <source>
        <dbReference type="Proteomes" id="UP001152795"/>
    </source>
</evidence>
<dbReference type="InterPro" id="IPR045116">
    <property type="entry name" value="Clp1/Grc3"/>
</dbReference>